<organism evidence="5 6">
    <name type="scientific">Cutibacterium granulosum</name>
    <dbReference type="NCBI Taxonomy" id="33011"/>
    <lineage>
        <taxon>Bacteria</taxon>
        <taxon>Bacillati</taxon>
        <taxon>Actinomycetota</taxon>
        <taxon>Actinomycetes</taxon>
        <taxon>Propionibacteriales</taxon>
        <taxon>Propionibacteriaceae</taxon>
        <taxon>Cutibacterium</taxon>
    </lineage>
</organism>
<dbReference type="KEGG" id="cgrn:4412665_00077"/>
<protein>
    <recommendedName>
        <fullName evidence="2">3-hydroxyisobutyryl-CoA hydrolase</fullName>
        <ecNumber evidence="2">3.1.2.4</ecNumber>
    </recommendedName>
</protein>
<dbReference type="InterPro" id="IPR029045">
    <property type="entry name" value="ClpP/crotonase-like_dom_sf"/>
</dbReference>
<dbReference type="EC" id="3.1.2.4" evidence="2"/>
<dbReference type="Pfam" id="PF16113">
    <property type="entry name" value="ECH_2"/>
    <property type="match status" value="2"/>
</dbReference>
<dbReference type="PANTHER" id="PTHR43176">
    <property type="entry name" value="3-HYDROXYISOBUTYRYL-COA HYDROLASE-RELATED"/>
    <property type="match status" value="1"/>
</dbReference>
<dbReference type="eggNOG" id="COG1024">
    <property type="taxonomic scope" value="Bacteria"/>
</dbReference>
<reference evidence="5 6" key="1">
    <citation type="submission" date="2017-06" db="EMBL/GenBank/DDBJ databases">
        <authorList>
            <consortium name="Pathogen Informatics"/>
        </authorList>
    </citation>
    <scope>NUCLEOTIDE SEQUENCE [LARGE SCALE GENOMIC DNA]</scope>
    <source>
        <strain evidence="5 6">NCTC11865</strain>
    </source>
</reference>
<feature type="domain" description="Enoyl-CoA hydratase/isomerase" evidence="4">
    <location>
        <begin position="22"/>
        <end position="187"/>
    </location>
</feature>
<keyword evidence="5" id="KW-0456">Lyase</keyword>
<dbReference type="PANTHER" id="PTHR43176:SF3">
    <property type="entry name" value="3-HYDROXYISOBUTYRYL-COA HYDROLASE, MITOCHONDRIAL"/>
    <property type="match status" value="1"/>
</dbReference>
<dbReference type="GO" id="GO:0006574">
    <property type="term" value="P:L-valine catabolic process"/>
    <property type="evidence" value="ECO:0007669"/>
    <property type="project" value="TreeGrafter"/>
</dbReference>
<name>A0A239W1E4_9ACTN</name>
<proteinExistence type="predicted"/>
<feature type="domain" description="Enoyl-CoA hydratase/isomerase" evidence="4">
    <location>
        <begin position="190"/>
        <end position="315"/>
    </location>
</feature>
<evidence type="ECO:0000256" key="3">
    <source>
        <dbReference type="ARBA" id="ARBA00022801"/>
    </source>
</evidence>
<gene>
    <name evidence="5" type="primary">echA8</name>
    <name evidence="5" type="ORF">SAMEA4412665_00077</name>
</gene>
<dbReference type="EMBL" id="LT906441">
    <property type="protein sequence ID" value="SNV27840.1"/>
    <property type="molecule type" value="Genomic_DNA"/>
</dbReference>
<accession>A0A239W1E4</accession>
<dbReference type="InterPro" id="IPR045004">
    <property type="entry name" value="ECH_dom"/>
</dbReference>
<evidence type="ECO:0000256" key="1">
    <source>
        <dbReference type="ARBA" id="ARBA00001709"/>
    </source>
</evidence>
<dbReference type="GO" id="GO:0016829">
    <property type="term" value="F:lyase activity"/>
    <property type="evidence" value="ECO:0007669"/>
    <property type="project" value="UniProtKB-KW"/>
</dbReference>
<comment type="catalytic activity">
    <reaction evidence="1">
        <text>3-hydroxy-2-methylpropanoyl-CoA + H2O = 3-hydroxy-2-methylpropanoate + CoA + H(+)</text>
        <dbReference type="Rhea" id="RHEA:20888"/>
        <dbReference type="ChEBI" id="CHEBI:11805"/>
        <dbReference type="ChEBI" id="CHEBI:15377"/>
        <dbReference type="ChEBI" id="CHEBI:15378"/>
        <dbReference type="ChEBI" id="CHEBI:57287"/>
        <dbReference type="ChEBI" id="CHEBI:57340"/>
        <dbReference type="EC" id="3.1.2.4"/>
    </reaction>
</comment>
<evidence type="ECO:0000313" key="5">
    <source>
        <dbReference type="EMBL" id="SNV27840.1"/>
    </source>
</evidence>
<dbReference type="CDD" id="cd06558">
    <property type="entry name" value="crotonase-like"/>
    <property type="match status" value="1"/>
</dbReference>
<dbReference type="AlphaFoldDB" id="A0A239W1E4"/>
<dbReference type="GO" id="GO:0003860">
    <property type="term" value="F:3-hydroxyisobutyryl-CoA hydrolase activity"/>
    <property type="evidence" value="ECO:0007669"/>
    <property type="project" value="UniProtKB-EC"/>
</dbReference>
<dbReference type="Gene3D" id="3.90.226.10">
    <property type="entry name" value="2-enoyl-CoA Hydratase, Chain A, domain 1"/>
    <property type="match status" value="1"/>
</dbReference>
<dbReference type="SUPFAM" id="SSF52096">
    <property type="entry name" value="ClpP/crotonase"/>
    <property type="match status" value="1"/>
</dbReference>
<evidence type="ECO:0000256" key="2">
    <source>
        <dbReference type="ARBA" id="ARBA00011915"/>
    </source>
</evidence>
<dbReference type="Proteomes" id="UP000215332">
    <property type="component" value="Chromosome 1"/>
</dbReference>
<keyword evidence="3" id="KW-0378">Hydrolase</keyword>
<evidence type="ECO:0000313" key="6">
    <source>
        <dbReference type="Proteomes" id="UP000215332"/>
    </source>
</evidence>
<dbReference type="InterPro" id="IPR032259">
    <property type="entry name" value="HIBYL-CoA-H"/>
</dbReference>
<dbReference type="RefSeq" id="WP_021104855.1">
    <property type="nucleotide sequence ID" value="NZ_JAPJOE010000011.1"/>
</dbReference>
<evidence type="ECO:0000259" key="4">
    <source>
        <dbReference type="Pfam" id="PF16113"/>
    </source>
</evidence>
<sequence>MTQPTTEAVGDDIRIERTHGLTHITLTRPRAINSLTTQMLDAVQQGTAGADRVEIRGEGERGFCAGADVRLLREIAMDDPHAAGDWLEHEYVVDATVAALPGETHLHGISMGGGLGMSIRQHVSARDDLVLAMPEVGIGLWPDVGMTFELSRAPRLVGRHLAMTGASIDAPSALWAGLVDEVVDAQERPVQVDASASQLARDSSWIQECYDCADPLEVVSRLQQHPDPRAHEAAQLIATRCPLSVAVALEAVLRAEEATSLAQVLATDTALGHAFTADSDFAEGVRAQLVDKDRTPHWSHASLADVPRRRVEQMFDGV</sequence>